<dbReference type="AlphaFoldDB" id="A0A2G2YJZ8"/>
<dbReference type="Proteomes" id="UP000222542">
    <property type="component" value="Unassembled WGS sequence"/>
</dbReference>
<protein>
    <submittedName>
        <fullName evidence="1">Uncharacterized protein</fullName>
    </submittedName>
</protein>
<gene>
    <name evidence="1" type="ORF">T459_25162</name>
</gene>
<proteinExistence type="predicted"/>
<organism evidence="1 2">
    <name type="scientific">Capsicum annuum</name>
    <name type="common">Capsicum pepper</name>
    <dbReference type="NCBI Taxonomy" id="4072"/>
    <lineage>
        <taxon>Eukaryota</taxon>
        <taxon>Viridiplantae</taxon>
        <taxon>Streptophyta</taxon>
        <taxon>Embryophyta</taxon>
        <taxon>Tracheophyta</taxon>
        <taxon>Spermatophyta</taxon>
        <taxon>Magnoliopsida</taxon>
        <taxon>eudicotyledons</taxon>
        <taxon>Gunneridae</taxon>
        <taxon>Pentapetalae</taxon>
        <taxon>asterids</taxon>
        <taxon>lamiids</taxon>
        <taxon>Solanales</taxon>
        <taxon>Solanaceae</taxon>
        <taxon>Solanoideae</taxon>
        <taxon>Capsiceae</taxon>
        <taxon>Capsicum</taxon>
    </lineage>
</organism>
<reference evidence="1 2" key="2">
    <citation type="journal article" date="2017" name="Genome Biol.">
        <title>New reference genome sequences of hot pepper reveal the massive evolution of plant disease-resistance genes by retroduplication.</title>
        <authorList>
            <person name="Kim S."/>
            <person name="Park J."/>
            <person name="Yeom S.I."/>
            <person name="Kim Y.M."/>
            <person name="Seo E."/>
            <person name="Kim K.T."/>
            <person name="Kim M.S."/>
            <person name="Lee J.M."/>
            <person name="Cheong K."/>
            <person name="Shin H.S."/>
            <person name="Kim S.B."/>
            <person name="Han K."/>
            <person name="Lee J."/>
            <person name="Park M."/>
            <person name="Lee H.A."/>
            <person name="Lee H.Y."/>
            <person name="Lee Y."/>
            <person name="Oh S."/>
            <person name="Lee J.H."/>
            <person name="Choi E."/>
            <person name="Choi E."/>
            <person name="Lee S.E."/>
            <person name="Jeon J."/>
            <person name="Kim H."/>
            <person name="Choi G."/>
            <person name="Song H."/>
            <person name="Lee J."/>
            <person name="Lee S.C."/>
            <person name="Kwon J.K."/>
            <person name="Lee H.Y."/>
            <person name="Koo N."/>
            <person name="Hong Y."/>
            <person name="Kim R.W."/>
            <person name="Kang W.H."/>
            <person name="Huh J.H."/>
            <person name="Kang B.C."/>
            <person name="Yang T.J."/>
            <person name="Lee Y.H."/>
            <person name="Bennetzen J.L."/>
            <person name="Choi D."/>
        </authorList>
    </citation>
    <scope>NUCLEOTIDE SEQUENCE [LARGE SCALE GENOMIC DNA]</scope>
    <source>
        <strain evidence="2">cv. CM334</strain>
    </source>
</reference>
<accession>A0A2G2YJZ8</accession>
<dbReference type="EMBL" id="AYRZ02000010">
    <property type="protein sequence ID" value="PHT70058.1"/>
    <property type="molecule type" value="Genomic_DNA"/>
</dbReference>
<keyword evidence="2" id="KW-1185">Reference proteome</keyword>
<evidence type="ECO:0000313" key="1">
    <source>
        <dbReference type="EMBL" id="PHT70058.1"/>
    </source>
</evidence>
<dbReference type="Gramene" id="PHT70058">
    <property type="protein sequence ID" value="PHT70058"/>
    <property type="gene ID" value="T459_25162"/>
</dbReference>
<sequence>MSEIGKKARAFIKGGSLHTSGAQSQGKVTQYSLLYNITGLKNVNIQLILFAEKETWEANNVEAFKAIHKEEENPRDPDVWVEP</sequence>
<comment type="caution">
    <text evidence="1">The sequence shown here is derived from an EMBL/GenBank/DDBJ whole genome shotgun (WGS) entry which is preliminary data.</text>
</comment>
<reference evidence="1 2" key="1">
    <citation type="journal article" date="2014" name="Nat. Genet.">
        <title>Genome sequence of the hot pepper provides insights into the evolution of pungency in Capsicum species.</title>
        <authorList>
            <person name="Kim S."/>
            <person name="Park M."/>
            <person name="Yeom S.I."/>
            <person name="Kim Y.M."/>
            <person name="Lee J.M."/>
            <person name="Lee H.A."/>
            <person name="Seo E."/>
            <person name="Choi J."/>
            <person name="Cheong K."/>
            <person name="Kim K.T."/>
            <person name="Jung K."/>
            <person name="Lee G.W."/>
            <person name="Oh S.K."/>
            <person name="Bae C."/>
            <person name="Kim S.B."/>
            <person name="Lee H.Y."/>
            <person name="Kim S.Y."/>
            <person name="Kim M.S."/>
            <person name="Kang B.C."/>
            <person name="Jo Y.D."/>
            <person name="Yang H.B."/>
            <person name="Jeong H.J."/>
            <person name="Kang W.H."/>
            <person name="Kwon J.K."/>
            <person name="Shin C."/>
            <person name="Lim J.Y."/>
            <person name="Park J.H."/>
            <person name="Huh J.H."/>
            <person name="Kim J.S."/>
            <person name="Kim B.D."/>
            <person name="Cohen O."/>
            <person name="Paran I."/>
            <person name="Suh M.C."/>
            <person name="Lee S.B."/>
            <person name="Kim Y.K."/>
            <person name="Shin Y."/>
            <person name="Noh S.J."/>
            <person name="Park J."/>
            <person name="Seo Y.S."/>
            <person name="Kwon S.Y."/>
            <person name="Kim H.A."/>
            <person name="Park J.M."/>
            <person name="Kim H.J."/>
            <person name="Choi S.B."/>
            <person name="Bosland P.W."/>
            <person name="Reeves G."/>
            <person name="Jo S.H."/>
            <person name="Lee B.W."/>
            <person name="Cho H.T."/>
            <person name="Choi H.S."/>
            <person name="Lee M.S."/>
            <person name="Yu Y."/>
            <person name="Do Choi Y."/>
            <person name="Park B.S."/>
            <person name="van Deynze A."/>
            <person name="Ashrafi H."/>
            <person name="Hill T."/>
            <person name="Kim W.T."/>
            <person name="Pai H.S."/>
            <person name="Ahn H.K."/>
            <person name="Yeam I."/>
            <person name="Giovannoni J.J."/>
            <person name="Rose J.K."/>
            <person name="Sorensen I."/>
            <person name="Lee S.J."/>
            <person name="Kim R.W."/>
            <person name="Choi I.Y."/>
            <person name="Choi B.S."/>
            <person name="Lim J.S."/>
            <person name="Lee Y.H."/>
            <person name="Choi D."/>
        </authorList>
    </citation>
    <scope>NUCLEOTIDE SEQUENCE [LARGE SCALE GENOMIC DNA]</scope>
    <source>
        <strain evidence="2">cv. CM334</strain>
    </source>
</reference>
<name>A0A2G2YJZ8_CAPAN</name>
<evidence type="ECO:0000313" key="2">
    <source>
        <dbReference type="Proteomes" id="UP000222542"/>
    </source>
</evidence>